<dbReference type="Gene3D" id="2.60.40.1120">
    <property type="entry name" value="Carboxypeptidase-like, regulatory domain"/>
    <property type="match status" value="2"/>
</dbReference>
<comment type="similarity">
    <text evidence="1">Belongs to the serine-aspartate repeat-containing protein (SDr) family.</text>
</comment>
<name>A0A4R7VAM6_9PSEU</name>
<dbReference type="InterPro" id="IPR008969">
    <property type="entry name" value="CarboxyPept-like_regulatory"/>
</dbReference>
<dbReference type="OrthoDB" id="3695749at2"/>
<keyword evidence="5" id="KW-1185">Reference proteome</keyword>
<protein>
    <submittedName>
        <fullName evidence="4">Carboxypeptidase family protein</fullName>
    </submittedName>
</protein>
<dbReference type="Pfam" id="PF13620">
    <property type="entry name" value="CarboxypepD_reg"/>
    <property type="match status" value="2"/>
</dbReference>
<dbReference type="Gene3D" id="2.60.40.10">
    <property type="entry name" value="Immunoglobulins"/>
    <property type="match status" value="1"/>
</dbReference>
<evidence type="ECO:0000256" key="3">
    <source>
        <dbReference type="ARBA" id="ARBA00022729"/>
    </source>
</evidence>
<keyword evidence="4" id="KW-0378">Hydrolase</keyword>
<keyword evidence="3" id="KW-0732">Signal</keyword>
<dbReference type="EMBL" id="SOCP01000011">
    <property type="protein sequence ID" value="TDV46043.1"/>
    <property type="molecule type" value="Genomic_DNA"/>
</dbReference>
<dbReference type="PANTHER" id="PTHR36108">
    <property type="entry name" value="COLOSSIN-B-RELATED"/>
    <property type="match status" value="1"/>
</dbReference>
<dbReference type="SUPFAM" id="SSF49478">
    <property type="entry name" value="Cna protein B-type domain"/>
    <property type="match status" value="2"/>
</dbReference>
<reference evidence="4 5" key="1">
    <citation type="submission" date="2019-03" db="EMBL/GenBank/DDBJ databases">
        <title>Genomic Encyclopedia of Archaeal and Bacterial Type Strains, Phase II (KMG-II): from individual species to whole genera.</title>
        <authorList>
            <person name="Goeker M."/>
        </authorList>
    </citation>
    <scope>NUCLEOTIDE SEQUENCE [LARGE SCALE GENOMIC DNA]</scope>
    <source>
        <strain evidence="4 5">DSM 45499</strain>
    </source>
</reference>
<keyword evidence="2" id="KW-0964">Secreted</keyword>
<dbReference type="PANTHER" id="PTHR36108:SF13">
    <property type="entry name" value="COLOSSIN-B-RELATED"/>
    <property type="match status" value="1"/>
</dbReference>
<evidence type="ECO:0000256" key="2">
    <source>
        <dbReference type="ARBA" id="ARBA00022525"/>
    </source>
</evidence>
<dbReference type="InterPro" id="IPR013783">
    <property type="entry name" value="Ig-like_fold"/>
</dbReference>
<keyword evidence="4" id="KW-0121">Carboxypeptidase</keyword>
<dbReference type="SUPFAM" id="SSF49464">
    <property type="entry name" value="Carboxypeptidase regulatory domain-like"/>
    <property type="match status" value="1"/>
</dbReference>
<evidence type="ECO:0000313" key="4">
    <source>
        <dbReference type="EMBL" id="TDV46043.1"/>
    </source>
</evidence>
<sequence>MTHSWPVQQDVGTSVTGRVHGALRPLPATILTLTDRTGAQVARGSSGPNGEFQFAGLAPGSYVVIFSRTGYQPHAEVVVPSAVPLDVTLEPVTSVHGTVHDRDTGRPVGAATVTAVGPGGEVVASTESEPDGTYRVTGIDADAVTLVVAAPGADALAVEVDLDRATEQRVDLALDTFSTLTGTVTVDGRPVEHLHLALYGRDGRPAAATVTDHTGAYRFERVKAGQYTLASIAGPAHAVALASHATTADVTMTRG</sequence>
<accession>A0A4R7VAM6</accession>
<dbReference type="GO" id="GO:0005975">
    <property type="term" value="P:carbohydrate metabolic process"/>
    <property type="evidence" value="ECO:0007669"/>
    <property type="project" value="UniProtKB-ARBA"/>
</dbReference>
<proteinExistence type="inferred from homology"/>
<dbReference type="GO" id="GO:0004180">
    <property type="term" value="F:carboxypeptidase activity"/>
    <property type="evidence" value="ECO:0007669"/>
    <property type="project" value="UniProtKB-KW"/>
</dbReference>
<dbReference type="RefSeq" id="WP_133905722.1">
    <property type="nucleotide sequence ID" value="NZ_SOCP01000011.1"/>
</dbReference>
<gene>
    <name evidence="4" type="ORF">CLV71_1111</name>
</gene>
<dbReference type="AlphaFoldDB" id="A0A4R7VAM6"/>
<dbReference type="Proteomes" id="UP000294927">
    <property type="component" value="Unassembled WGS sequence"/>
</dbReference>
<keyword evidence="4" id="KW-0645">Protease</keyword>
<evidence type="ECO:0000256" key="1">
    <source>
        <dbReference type="ARBA" id="ARBA00007257"/>
    </source>
</evidence>
<organism evidence="4 5">
    <name type="scientific">Actinophytocola oryzae</name>
    <dbReference type="NCBI Taxonomy" id="502181"/>
    <lineage>
        <taxon>Bacteria</taxon>
        <taxon>Bacillati</taxon>
        <taxon>Actinomycetota</taxon>
        <taxon>Actinomycetes</taxon>
        <taxon>Pseudonocardiales</taxon>
        <taxon>Pseudonocardiaceae</taxon>
    </lineage>
</organism>
<evidence type="ECO:0000313" key="5">
    <source>
        <dbReference type="Proteomes" id="UP000294927"/>
    </source>
</evidence>
<comment type="caution">
    <text evidence="4">The sequence shown here is derived from an EMBL/GenBank/DDBJ whole genome shotgun (WGS) entry which is preliminary data.</text>
</comment>